<dbReference type="InterPro" id="IPR007021">
    <property type="entry name" value="DUF659"/>
</dbReference>
<reference evidence="10" key="1">
    <citation type="submission" date="2021-02" db="EMBL/GenBank/DDBJ databases">
        <authorList>
            <person name="Nowell W R."/>
        </authorList>
    </citation>
    <scope>NUCLEOTIDE SEQUENCE</scope>
</reference>
<dbReference type="SUPFAM" id="SSF140996">
    <property type="entry name" value="Hermes dimerisation domain"/>
    <property type="match status" value="1"/>
</dbReference>
<dbReference type="Pfam" id="PF04937">
    <property type="entry name" value="DUF659"/>
    <property type="match status" value="1"/>
</dbReference>
<comment type="subcellular location">
    <subcellularLocation>
        <location evidence="1">Nucleus</location>
    </subcellularLocation>
</comment>
<dbReference type="Proteomes" id="UP000677228">
    <property type="component" value="Unassembled WGS sequence"/>
</dbReference>
<dbReference type="InterPro" id="IPR052035">
    <property type="entry name" value="ZnF_BED_domain_contain"/>
</dbReference>
<keyword evidence="7" id="KW-0539">Nucleus</keyword>
<feature type="domain" description="BED-type" evidence="9">
    <location>
        <begin position="38"/>
        <end position="90"/>
    </location>
</feature>
<dbReference type="EMBL" id="CAJOBA010037757">
    <property type="protein sequence ID" value="CAF4048167.1"/>
    <property type="molecule type" value="Genomic_DNA"/>
</dbReference>
<dbReference type="PANTHER" id="PTHR46481:SF10">
    <property type="entry name" value="ZINC FINGER BED DOMAIN-CONTAINING PROTEIN 39"/>
    <property type="match status" value="1"/>
</dbReference>
<comment type="caution">
    <text evidence="10">The sequence shown here is derived from an EMBL/GenBank/DDBJ whole genome shotgun (WGS) entry which is preliminary data.</text>
</comment>
<sequence>MTTTTPSSPNIIQNRVTTVNSPVSSSPSSVIKRTPLKVKRSPAWRYFQTGTSSLNAECILCKLIIKRATSTTSNLLYHLAHQHPNEYKLISKLSKQSFNNQTRLPLDSERGEQLTRLAVEFIIHDLLPLSTIESPKLQAIFHEAEPSYNLPKRKYLMTNILQHMYNEIRDLVIEQLKDALGICITTDNWTSDSNQPYITVTSHLITSNYELKTFVLQTTQFSGNHTADRITQALQDICIEWGILDKIVCLVSDNCSTMKKVGRDFKKDWFGCADHNINLCVVDAYELDDVKEALATARKLVLLVKNSHLAKETLNHFQKLFNMKERQLIYDVVTRWNSTYYMIERLIEEKDPITACLQEKEFQKKLIKANVPTSIEWDLQVQLKSTLKPFETATRQLALASLPTISKVLPVVTGLLTSLEPSSFDPQTIQKLKDTLRSALKSRLKKVLLVMSVAKRL</sequence>
<keyword evidence="6" id="KW-0804">Transcription</keyword>
<dbReference type="GO" id="GO:0003677">
    <property type="term" value="F:DNA binding"/>
    <property type="evidence" value="ECO:0007669"/>
    <property type="project" value="InterPro"/>
</dbReference>
<evidence type="ECO:0000256" key="2">
    <source>
        <dbReference type="ARBA" id="ARBA00022723"/>
    </source>
</evidence>
<dbReference type="AlphaFoldDB" id="A0A8S2ERW7"/>
<evidence type="ECO:0000256" key="6">
    <source>
        <dbReference type="ARBA" id="ARBA00023163"/>
    </source>
</evidence>
<dbReference type="Pfam" id="PF02892">
    <property type="entry name" value="zf-BED"/>
    <property type="match status" value="1"/>
</dbReference>
<evidence type="ECO:0000313" key="12">
    <source>
        <dbReference type="Proteomes" id="UP000677228"/>
    </source>
</evidence>
<keyword evidence="5" id="KW-0805">Transcription regulation</keyword>
<dbReference type="Proteomes" id="UP000682733">
    <property type="component" value="Unassembled WGS sequence"/>
</dbReference>
<evidence type="ECO:0000313" key="10">
    <source>
        <dbReference type="EMBL" id="CAF1238787.1"/>
    </source>
</evidence>
<dbReference type="SUPFAM" id="SSF53098">
    <property type="entry name" value="Ribonuclease H-like"/>
    <property type="match status" value="1"/>
</dbReference>
<evidence type="ECO:0000256" key="8">
    <source>
        <dbReference type="PROSITE-ProRule" id="PRU00027"/>
    </source>
</evidence>
<dbReference type="PANTHER" id="PTHR46481">
    <property type="entry name" value="ZINC FINGER BED DOMAIN-CONTAINING PROTEIN 4"/>
    <property type="match status" value="1"/>
</dbReference>
<dbReference type="InterPro" id="IPR012337">
    <property type="entry name" value="RNaseH-like_sf"/>
</dbReference>
<dbReference type="SMART" id="SM00614">
    <property type="entry name" value="ZnF_BED"/>
    <property type="match status" value="1"/>
</dbReference>
<gene>
    <name evidence="10" type="ORF">OVA965_LOCUS25723</name>
    <name evidence="11" type="ORF">TMI583_LOCUS26541</name>
</gene>
<organism evidence="10 12">
    <name type="scientific">Didymodactylos carnosus</name>
    <dbReference type="NCBI Taxonomy" id="1234261"/>
    <lineage>
        <taxon>Eukaryota</taxon>
        <taxon>Metazoa</taxon>
        <taxon>Spiralia</taxon>
        <taxon>Gnathifera</taxon>
        <taxon>Rotifera</taxon>
        <taxon>Eurotatoria</taxon>
        <taxon>Bdelloidea</taxon>
        <taxon>Philodinida</taxon>
        <taxon>Philodinidae</taxon>
        <taxon>Didymodactylos</taxon>
    </lineage>
</organism>
<dbReference type="GO" id="GO:0008270">
    <property type="term" value="F:zinc ion binding"/>
    <property type="evidence" value="ECO:0007669"/>
    <property type="project" value="UniProtKB-KW"/>
</dbReference>
<dbReference type="InterPro" id="IPR036236">
    <property type="entry name" value="Znf_C2H2_sf"/>
</dbReference>
<evidence type="ECO:0000256" key="5">
    <source>
        <dbReference type="ARBA" id="ARBA00023015"/>
    </source>
</evidence>
<proteinExistence type="predicted"/>
<keyword evidence="4" id="KW-0862">Zinc</keyword>
<evidence type="ECO:0000256" key="4">
    <source>
        <dbReference type="ARBA" id="ARBA00022833"/>
    </source>
</evidence>
<evidence type="ECO:0000256" key="1">
    <source>
        <dbReference type="ARBA" id="ARBA00004123"/>
    </source>
</evidence>
<evidence type="ECO:0000256" key="7">
    <source>
        <dbReference type="ARBA" id="ARBA00023242"/>
    </source>
</evidence>
<evidence type="ECO:0000259" key="9">
    <source>
        <dbReference type="PROSITE" id="PS50808"/>
    </source>
</evidence>
<dbReference type="InterPro" id="IPR003656">
    <property type="entry name" value="Znf_BED"/>
</dbReference>
<evidence type="ECO:0000313" key="11">
    <source>
        <dbReference type="EMBL" id="CAF4048167.1"/>
    </source>
</evidence>
<keyword evidence="2" id="KW-0479">Metal-binding</keyword>
<dbReference type="SUPFAM" id="SSF57667">
    <property type="entry name" value="beta-beta-alpha zinc fingers"/>
    <property type="match status" value="1"/>
</dbReference>
<evidence type="ECO:0000256" key="3">
    <source>
        <dbReference type="ARBA" id="ARBA00022771"/>
    </source>
</evidence>
<dbReference type="GO" id="GO:0005634">
    <property type="term" value="C:nucleus"/>
    <property type="evidence" value="ECO:0007669"/>
    <property type="project" value="UniProtKB-SubCell"/>
</dbReference>
<dbReference type="PROSITE" id="PS50808">
    <property type="entry name" value="ZF_BED"/>
    <property type="match status" value="1"/>
</dbReference>
<keyword evidence="3 8" id="KW-0863">Zinc-finger</keyword>
<dbReference type="GO" id="GO:0009791">
    <property type="term" value="P:post-embryonic development"/>
    <property type="evidence" value="ECO:0007669"/>
    <property type="project" value="UniProtKB-ARBA"/>
</dbReference>
<protein>
    <recommendedName>
        <fullName evidence="9">BED-type domain-containing protein</fullName>
    </recommendedName>
</protein>
<name>A0A8S2ERW7_9BILA</name>
<dbReference type="EMBL" id="CAJNOK010016114">
    <property type="protein sequence ID" value="CAF1238787.1"/>
    <property type="molecule type" value="Genomic_DNA"/>
</dbReference>
<accession>A0A8S2ERW7</accession>